<dbReference type="EMBL" id="CP035492">
    <property type="protein sequence ID" value="QAY66905.1"/>
    <property type="molecule type" value="Genomic_DNA"/>
</dbReference>
<evidence type="ECO:0000259" key="1">
    <source>
        <dbReference type="Pfam" id="PF01764"/>
    </source>
</evidence>
<evidence type="ECO:0000313" key="3">
    <source>
        <dbReference type="Proteomes" id="UP000293568"/>
    </source>
</evidence>
<dbReference type="Pfam" id="PF01764">
    <property type="entry name" value="Lipase_3"/>
    <property type="match status" value="1"/>
</dbReference>
<organism evidence="2 3">
    <name type="scientific">Paenibacillus protaetiae</name>
    <dbReference type="NCBI Taxonomy" id="2509456"/>
    <lineage>
        <taxon>Bacteria</taxon>
        <taxon>Bacillati</taxon>
        <taxon>Bacillota</taxon>
        <taxon>Bacilli</taxon>
        <taxon>Bacillales</taxon>
        <taxon>Paenibacillaceae</taxon>
        <taxon>Paenibacillus</taxon>
    </lineage>
</organism>
<dbReference type="SUPFAM" id="SSF53474">
    <property type="entry name" value="alpha/beta-Hydrolases"/>
    <property type="match status" value="1"/>
</dbReference>
<dbReference type="OrthoDB" id="2558990at2"/>
<dbReference type="GO" id="GO:0006629">
    <property type="term" value="P:lipid metabolic process"/>
    <property type="evidence" value="ECO:0007669"/>
    <property type="project" value="InterPro"/>
</dbReference>
<feature type="domain" description="Fungal lipase-type" evidence="1">
    <location>
        <begin position="81"/>
        <end position="158"/>
    </location>
</feature>
<protein>
    <recommendedName>
        <fullName evidence="1">Fungal lipase-type domain-containing protein</fullName>
    </recommendedName>
</protein>
<name>A0A4P6EWC7_9BACL</name>
<dbReference type="InterPro" id="IPR029058">
    <property type="entry name" value="AB_hydrolase_fold"/>
</dbReference>
<dbReference type="RefSeq" id="WP_129440968.1">
    <property type="nucleotide sequence ID" value="NZ_CP035492.1"/>
</dbReference>
<sequence>MGPVKKIRIYLLAGVATSPTIFTECMAKLEQLFRSDGIEPVIEMLLPYGDASRKLVRQVFEVGSDLPRKLGFGRIGGKQAFRDINKTYSGEPLLLIGHSGGGAAAYQAAKMLHAEGADDFRVVQVGSPRMPIDPDFKQRVSYFHSVDKQGRSNDPITKIGSWGGFAASPKLAVPYWNRMKYAPGYVEGIPTIGGHADYFRHTEPFIDQQAVCNLDKTIGRMHSWLQQEAAYA</sequence>
<dbReference type="Proteomes" id="UP000293568">
    <property type="component" value="Chromosome"/>
</dbReference>
<dbReference type="AlphaFoldDB" id="A0A4P6EWC7"/>
<dbReference type="InterPro" id="IPR002921">
    <property type="entry name" value="Fungal_lipase-type"/>
</dbReference>
<dbReference type="KEGG" id="pprt:ET464_11375"/>
<dbReference type="Gene3D" id="3.40.50.1820">
    <property type="entry name" value="alpha/beta hydrolase"/>
    <property type="match status" value="1"/>
</dbReference>
<keyword evidence="3" id="KW-1185">Reference proteome</keyword>
<reference evidence="2 3" key="1">
    <citation type="submission" date="2019-01" db="EMBL/GenBank/DDBJ databases">
        <title>Genome sequencing of strain FW100M-2.</title>
        <authorList>
            <person name="Heo J."/>
            <person name="Kim S.-J."/>
            <person name="Kim J.-S."/>
            <person name="Hong S.-B."/>
            <person name="Kwon S.-W."/>
        </authorList>
    </citation>
    <scope>NUCLEOTIDE SEQUENCE [LARGE SCALE GENOMIC DNA]</scope>
    <source>
        <strain evidence="2 3">FW100M-2</strain>
    </source>
</reference>
<evidence type="ECO:0000313" key="2">
    <source>
        <dbReference type="EMBL" id="QAY66905.1"/>
    </source>
</evidence>
<proteinExistence type="predicted"/>
<gene>
    <name evidence="2" type="ORF">ET464_11375</name>
</gene>
<accession>A0A4P6EWC7</accession>